<evidence type="ECO:0000313" key="3">
    <source>
        <dbReference type="Proteomes" id="UP001174677"/>
    </source>
</evidence>
<feature type="region of interest" description="Disordered" evidence="1">
    <location>
        <begin position="76"/>
        <end position="138"/>
    </location>
</feature>
<feature type="compositionally biased region" description="Basic and acidic residues" evidence="1">
    <location>
        <begin position="76"/>
        <end position="90"/>
    </location>
</feature>
<dbReference type="EMBL" id="JARPOI010000014">
    <property type="protein sequence ID" value="KAJ9158915.1"/>
    <property type="molecule type" value="Genomic_DNA"/>
</dbReference>
<organism evidence="2 3">
    <name type="scientific">Hevea brasiliensis</name>
    <name type="common">Para rubber tree</name>
    <name type="synonym">Siphonia brasiliensis</name>
    <dbReference type="NCBI Taxonomy" id="3981"/>
    <lineage>
        <taxon>Eukaryota</taxon>
        <taxon>Viridiplantae</taxon>
        <taxon>Streptophyta</taxon>
        <taxon>Embryophyta</taxon>
        <taxon>Tracheophyta</taxon>
        <taxon>Spermatophyta</taxon>
        <taxon>Magnoliopsida</taxon>
        <taxon>eudicotyledons</taxon>
        <taxon>Gunneridae</taxon>
        <taxon>Pentapetalae</taxon>
        <taxon>rosids</taxon>
        <taxon>fabids</taxon>
        <taxon>Malpighiales</taxon>
        <taxon>Euphorbiaceae</taxon>
        <taxon>Crotonoideae</taxon>
        <taxon>Micrandreae</taxon>
        <taxon>Hevea</taxon>
    </lineage>
</organism>
<dbReference type="Proteomes" id="UP001174677">
    <property type="component" value="Chromosome 14"/>
</dbReference>
<proteinExistence type="predicted"/>
<accession>A0ABQ9L499</accession>
<keyword evidence="3" id="KW-1185">Reference proteome</keyword>
<reference evidence="2" key="1">
    <citation type="journal article" date="2023" name="Plant Biotechnol. J.">
        <title>Chromosome-level wild Hevea brasiliensis genome provides new tools for genomic-assisted breeding and valuable loci to elevate rubber yield.</title>
        <authorList>
            <person name="Cheng H."/>
            <person name="Song X."/>
            <person name="Hu Y."/>
            <person name="Wu T."/>
            <person name="Yang Q."/>
            <person name="An Z."/>
            <person name="Feng S."/>
            <person name="Deng Z."/>
            <person name="Wu W."/>
            <person name="Zeng X."/>
            <person name="Tu M."/>
            <person name="Wang X."/>
            <person name="Huang H."/>
        </authorList>
    </citation>
    <scope>NUCLEOTIDE SEQUENCE</scope>
    <source>
        <strain evidence="2">MT/VB/25A 57/8</strain>
    </source>
</reference>
<comment type="caution">
    <text evidence="2">The sequence shown here is derived from an EMBL/GenBank/DDBJ whole genome shotgun (WGS) entry which is preliminary data.</text>
</comment>
<name>A0ABQ9L499_HEVBR</name>
<feature type="region of interest" description="Disordered" evidence="1">
    <location>
        <begin position="32"/>
        <end position="53"/>
    </location>
</feature>
<feature type="compositionally biased region" description="Acidic residues" evidence="1">
    <location>
        <begin position="102"/>
        <end position="111"/>
    </location>
</feature>
<dbReference type="PANTHER" id="PTHR35741:SF1">
    <property type="entry name" value="FACTOR CWC22-LIKE PROTEIN, PUTATIVE (DUF3245)-RELATED"/>
    <property type="match status" value="1"/>
</dbReference>
<dbReference type="Pfam" id="PF11595">
    <property type="entry name" value="DUF3245"/>
    <property type="match status" value="1"/>
</dbReference>
<sequence>MSKETQKKPGAHQIVRLDKALKLAEQWVNNMSKGIEDETTEVEPEGRPDRLGLGAKVLLQSKVRPLNDPVERKLHAKLEAGKRKATKSIEESLPSTRGGGNDNDDEDSDGDLESRTSAFTKKRAGPPTSSLQLKKKHK</sequence>
<dbReference type="InterPro" id="IPR021641">
    <property type="entry name" value="DUF3245"/>
</dbReference>
<evidence type="ECO:0000313" key="2">
    <source>
        <dbReference type="EMBL" id="KAJ9158915.1"/>
    </source>
</evidence>
<gene>
    <name evidence="2" type="ORF">P3X46_024458</name>
</gene>
<evidence type="ECO:0000256" key="1">
    <source>
        <dbReference type="SAM" id="MobiDB-lite"/>
    </source>
</evidence>
<dbReference type="PANTHER" id="PTHR35741">
    <property type="entry name" value="FACTOR CWC22-LIKE PROTEIN, PUTATIVE (DUF3245)-RELATED"/>
    <property type="match status" value="1"/>
</dbReference>
<protein>
    <submittedName>
        <fullName evidence="2">Uncharacterized protein</fullName>
    </submittedName>
</protein>